<sequence>NFTIYRLDRAMRRGGGVLIADAEIIWVKLTLPSCSLFITCSYIPPSTD</sequence>
<organism evidence="1 2">
    <name type="scientific">Drosophila mojavensis</name>
    <name type="common">Fruit fly</name>
    <dbReference type="NCBI Taxonomy" id="7230"/>
    <lineage>
        <taxon>Eukaryota</taxon>
        <taxon>Metazoa</taxon>
        <taxon>Ecdysozoa</taxon>
        <taxon>Arthropoda</taxon>
        <taxon>Hexapoda</taxon>
        <taxon>Insecta</taxon>
        <taxon>Pterygota</taxon>
        <taxon>Neoptera</taxon>
        <taxon>Endopterygota</taxon>
        <taxon>Diptera</taxon>
        <taxon>Brachycera</taxon>
        <taxon>Muscomorpha</taxon>
        <taxon>Ephydroidea</taxon>
        <taxon>Drosophilidae</taxon>
        <taxon>Drosophila</taxon>
    </lineage>
</organism>
<dbReference type="InParanoid" id="A0A0Q9XHG3"/>
<accession>A0A0Q9XHG3</accession>
<dbReference type="EMBL" id="CH934739">
    <property type="protein sequence ID" value="KRG07867.1"/>
    <property type="molecule type" value="Genomic_DNA"/>
</dbReference>
<evidence type="ECO:0000313" key="1">
    <source>
        <dbReference type="EMBL" id="KRG07867.1"/>
    </source>
</evidence>
<protein>
    <submittedName>
        <fullName evidence="1">Uncharacterized protein</fullName>
    </submittedName>
</protein>
<keyword evidence="2" id="KW-1185">Reference proteome</keyword>
<feature type="non-terminal residue" evidence="1">
    <location>
        <position position="48"/>
    </location>
</feature>
<proteinExistence type="predicted"/>
<dbReference type="KEGG" id="dmo:Dmoj_GI25605"/>
<feature type="non-terminal residue" evidence="1">
    <location>
        <position position="1"/>
    </location>
</feature>
<dbReference type="AlphaFoldDB" id="A0A0Q9XHG3"/>
<reference evidence="1 2" key="1">
    <citation type="journal article" date="2007" name="Nature">
        <title>Evolution of genes and genomes on the Drosophila phylogeny.</title>
        <authorList>
            <consortium name="Drosophila 12 Genomes Consortium"/>
            <person name="Clark A.G."/>
            <person name="Eisen M.B."/>
            <person name="Smith D.R."/>
            <person name="Bergman C.M."/>
            <person name="Oliver B."/>
            <person name="Markow T.A."/>
            <person name="Kaufman T.C."/>
            <person name="Kellis M."/>
            <person name="Gelbart W."/>
            <person name="Iyer V.N."/>
            <person name="Pollard D.A."/>
            <person name="Sackton T.B."/>
            <person name="Larracuente A.M."/>
            <person name="Singh N.D."/>
            <person name="Abad J.P."/>
            <person name="Abt D.N."/>
            <person name="Adryan B."/>
            <person name="Aguade M."/>
            <person name="Akashi H."/>
            <person name="Anderson W.W."/>
            <person name="Aquadro C.F."/>
            <person name="Ardell D.H."/>
            <person name="Arguello R."/>
            <person name="Artieri C.G."/>
            <person name="Barbash D.A."/>
            <person name="Barker D."/>
            <person name="Barsanti P."/>
            <person name="Batterham P."/>
            <person name="Batzoglou S."/>
            <person name="Begun D."/>
            <person name="Bhutkar A."/>
            <person name="Blanco E."/>
            <person name="Bosak S.A."/>
            <person name="Bradley R.K."/>
            <person name="Brand A.D."/>
            <person name="Brent M.R."/>
            <person name="Brooks A.N."/>
            <person name="Brown R.H."/>
            <person name="Butlin R.K."/>
            <person name="Caggese C."/>
            <person name="Calvi B.R."/>
            <person name="Bernardo de Carvalho A."/>
            <person name="Caspi A."/>
            <person name="Castrezana S."/>
            <person name="Celniker S.E."/>
            <person name="Chang J.L."/>
            <person name="Chapple C."/>
            <person name="Chatterji S."/>
            <person name="Chinwalla A."/>
            <person name="Civetta A."/>
            <person name="Clifton S.W."/>
            <person name="Comeron J.M."/>
            <person name="Costello J.C."/>
            <person name="Coyne J.A."/>
            <person name="Daub J."/>
            <person name="David R.G."/>
            <person name="Delcher A.L."/>
            <person name="Delehaunty K."/>
            <person name="Do C.B."/>
            <person name="Ebling H."/>
            <person name="Edwards K."/>
            <person name="Eickbush T."/>
            <person name="Evans J.D."/>
            <person name="Filipski A."/>
            <person name="Findeiss S."/>
            <person name="Freyhult E."/>
            <person name="Fulton L."/>
            <person name="Fulton R."/>
            <person name="Garcia A.C."/>
            <person name="Gardiner A."/>
            <person name="Garfield D.A."/>
            <person name="Garvin B.E."/>
            <person name="Gibson G."/>
            <person name="Gilbert D."/>
            <person name="Gnerre S."/>
            <person name="Godfrey J."/>
            <person name="Good R."/>
            <person name="Gotea V."/>
            <person name="Gravely B."/>
            <person name="Greenberg A.J."/>
            <person name="Griffiths-Jones S."/>
            <person name="Gross S."/>
            <person name="Guigo R."/>
            <person name="Gustafson E.A."/>
            <person name="Haerty W."/>
            <person name="Hahn M.W."/>
            <person name="Halligan D.L."/>
            <person name="Halpern A.L."/>
            <person name="Halter G.M."/>
            <person name="Han M.V."/>
            <person name="Heger A."/>
            <person name="Hillier L."/>
            <person name="Hinrichs A.S."/>
            <person name="Holmes I."/>
            <person name="Hoskins R.A."/>
            <person name="Hubisz M.J."/>
            <person name="Hultmark D."/>
            <person name="Huntley M.A."/>
            <person name="Jaffe D.B."/>
            <person name="Jagadeeshan S."/>
            <person name="Jeck W.R."/>
            <person name="Johnson J."/>
            <person name="Jones C.D."/>
            <person name="Jordan W.C."/>
            <person name="Karpen G.H."/>
            <person name="Kataoka E."/>
            <person name="Keightley P.D."/>
            <person name="Kheradpour P."/>
            <person name="Kirkness E.F."/>
            <person name="Koerich L.B."/>
            <person name="Kristiansen K."/>
            <person name="Kudrna D."/>
            <person name="Kulathinal R.J."/>
            <person name="Kumar S."/>
            <person name="Kwok R."/>
            <person name="Lander E."/>
            <person name="Langley C.H."/>
            <person name="Lapoint R."/>
            <person name="Lazzaro B.P."/>
            <person name="Lee S.J."/>
            <person name="Levesque L."/>
            <person name="Li R."/>
            <person name="Lin C.F."/>
            <person name="Lin M.F."/>
            <person name="Lindblad-Toh K."/>
            <person name="Llopart A."/>
            <person name="Long M."/>
            <person name="Low L."/>
            <person name="Lozovsky E."/>
            <person name="Lu J."/>
            <person name="Luo M."/>
            <person name="Machado C.A."/>
            <person name="Makalowski W."/>
            <person name="Marzo M."/>
            <person name="Matsuda M."/>
            <person name="Matzkin L."/>
            <person name="McAllister B."/>
            <person name="McBride C.S."/>
            <person name="McKernan B."/>
            <person name="McKernan K."/>
            <person name="Mendez-Lago M."/>
            <person name="Minx P."/>
            <person name="Mollenhauer M.U."/>
            <person name="Montooth K."/>
            <person name="Mount S.M."/>
            <person name="Mu X."/>
            <person name="Myers E."/>
            <person name="Negre B."/>
            <person name="Newfeld S."/>
            <person name="Nielsen R."/>
            <person name="Noor M.A."/>
            <person name="O'Grady P."/>
            <person name="Pachter L."/>
            <person name="Papaceit M."/>
            <person name="Parisi M.J."/>
            <person name="Parisi M."/>
            <person name="Parts L."/>
            <person name="Pedersen J.S."/>
            <person name="Pesole G."/>
            <person name="Phillippy A.M."/>
            <person name="Ponting C.P."/>
            <person name="Pop M."/>
            <person name="Porcelli D."/>
            <person name="Powell J.R."/>
            <person name="Prohaska S."/>
            <person name="Pruitt K."/>
            <person name="Puig M."/>
            <person name="Quesneville H."/>
            <person name="Ram K.R."/>
            <person name="Rand D."/>
            <person name="Rasmussen M.D."/>
            <person name="Reed L.K."/>
            <person name="Reenan R."/>
            <person name="Reily A."/>
            <person name="Remington K.A."/>
            <person name="Rieger T.T."/>
            <person name="Ritchie M.G."/>
            <person name="Robin C."/>
            <person name="Rogers Y.H."/>
            <person name="Rohde C."/>
            <person name="Rozas J."/>
            <person name="Rubenfield M.J."/>
            <person name="Ruiz A."/>
            <person name="Russo S."/>
            <person name="Salzberg S.L."/>
            <person name="Sanchez-Gracia A."/>
            <person name="Saranga D.J."/>
            <person name="Sato H."/>
            <person name="Schaeffer S.W."/>
            <person name="Schatz M.C."/>
            <person name="Schlenke T."/>
            <person name="Schwartz R."/>
            <person name="Segarra C."/>
            <person name="Singh R.S."/>
            <person name="Sirot L."/>
            <person name="Sirota M."/>
            <person name="Sisneros N.B."/>
            <person name="Smith C.D."/>
            <person name="Smith T.F."/>
            <person name="Spieth J."/>
            <person name="Stage D.E."/>
            <person name="Stark A."/>
            <person name="Stephan W."/>
            <person name="Strausberg R.L."/>
            <person name="Strempel S."/>
            <person name="Sturgill D."/>
            <person name="Sutton G."/>
            <person name="Sutton G.G."/>
            <person name="Tao W."/>
            <person name="Teichmann S."/>
            <person name="Tobari Y.N."/>
            <person name="Tomimura Y."/>
            <person name="Tsolas J.M."/>
            <person name="Valente V.L."/>
            <person name="Venter E."/>
            <person name="Venter J.C."/>
            <person name="Vicario S."/>
            <person name="Vieira F.G."/>
            <person name="Vilella A.J."/>
            <person name="Villasante A."/>
            <person name="Walenz B."/>
            <person name="Wang J."/>
            <person name="Wasserman M."/>
            <person name="Watts T."/>
            <person name="Wilson D."/>
            <person name="Wilson R.K."/>
            <person name="Wing R.A."/>
            <person name="Wolfner M.F."/>
            <person name="Wong A."/>
            <person name="Wong G.K."/>
            <person name="Wu C.I."/>
            <person name="Wu G."/>
            <person name="Yamamoto D."/>
            <person name="Yang H.P."/>
            <person name="Yang S.P."/>
            <person name="Yorke J.A."/>
            <person name="Yoshida K."/>
            <person name="Zdobnov E."/>
            <person name="Zhang P."/>
            <person name="Zhang Y."/>
            <person name="Zimin A.V."/>
            <person name="Baldwin J."/>
            <person name="Abdouelleil A."/>
            <person name="Abdulkadir J."/>
            <person name="Abebe A."/>
            <person name="Abera B."/>
            <person name="Abreu J."/>
            <person name="Acer S.C."/>
            <person name="Aftuck L."/>
            <person name="Alexander A."/>
            <person name="An P."/>
            <person name="Anderson E."/>
            <person name="Anderson S."/>
            <person name="Arachi H."/>
            <person name="Azer M."/>
            <person name="Bachantsang P."/>
            <person name="Barry A."/>
            <person name="Bayul T."/>
            <person name="Berlin A."/>
            <person name="Bessette D."/>
            <person name="Bloom T."/>
            <person name="Blye J."/>
            <person name="Boguslavskiy L."/>
            <person name="Bonnet C."/>
            <person name="Boukhgalter B."/>
            <person name="Bourzgui I."/>
            <person name="Brown A."/>
            <person name="Cahill P."/>
            <person name="Channer S."/>
            <person name="Cheshatsang Y."/>
            <person name="Chuda L."/>
            <person name="Citroen M."/>
            <person name="Collymore A."/>
            <person name="Cooke P."/>
            <person name="Costello M."/>
            <person name="D'Aco K."/>
            <person name="Daza R."/>
            <person name="De Haan G."/>
            <person name="DeGray S."/>
            <person name="DeMaso C."/>
            <person name="Dhargay N."/>
            <person name="Dooley K."/>
            <person name="Dooley E."/>
            <person name="Doricent M."/>
            <person name="Dorje P."/>
            <person name="Dorjee K."/>
            <person name="Dupes A."/>
            <person name="Elong R."/>
            <person name="Falk J."/>
            <person name="Farina A."/>
            <person name="Faro S."/>
            <person name="Ferguson D."/>
            <person name="Fisher S."/>
            <person name="Foley C.D."/>
            <person name="Franke A."/>
            <person name="Friedrich D."/>
            <person name="Gadbois L."/>
            <person name="Gearin G."/>
            <person name="Gearin C.R."/>
            <person name="Giannoukos G."/>
            <person name="Goode T."/>
            <person name="Graham J."/>
            <person name="Grandbois E."/>
            <person name="Grewal S."/>
            <person name="Gyaltsen K."/>
            <person name="Hafez N."/>
            <person name="Hagos B."/>
            <person name="Hall J."/>
            <person name="Henson C."/>
            <person name="Hollinger A."/>
            <person name="Honan T."/>
            <person name="Huard M.D."/>
            <person name="Hughes L."/>
            <person name="Hurhula B."/>
            <person name="Husby M.E."/>
            <person name="Kamat A."/>
            <person name="Kanga B."/>
            <person name="Kashin S."/>
            <person name="Khazanovich D."/>
            <person name="Kisner P."/>
            <person name="Lance K."/>
            <person name="Lara M."/>
            <person name="Lee W."/>
            <person name="Lennon N."/>
            <person name="Letendre F."/>
            <person name="LeVine R."/>
            <person name="Lipovsky A."/>
            <person name="Liu X."/>
            <person name="Liu J."/>
            <person name="Liu S."/>
            <person name="Lokyitsang T."/>
            <person name="Lokyitsang Y."/>
            <person name="Lubonja R."/>
            <person name="Lui A."/>
            <person name="MacDonald P."/>
            <person name="Magnisalis V."/>
            <person name="Maru K."/>
            <person name="Matthews C."/>
            <person name="McCusker W."/>
            <person name="McDonough S."/>
            <person name="Mehta T."/>
            <person name="Meldrim J."/>
            <person name="Meneus L."/>
            <person name="Mihai O."/>
            <person name="Mihalev A."/>
            <person name="Mihova T."/>
            <person name="Mittelman R."/>
            <person name="Mlenga V."/>
            <person name="Montmayeur A."/>
            <person name="Mulrain L."/>
            <person name="Navidi A."/>
            <person name="Naylor J."/>
            <person name="Negash T."/>
            <person name="Nguyen T."/>
            <person name="Nguyen N."/>
            <person name="Nicol R."/>
            <person name="Norbu C."/>
            <person name="Norbu N."/>
            <person name="Novod N."/>
            <person name="O'Neill B."/>
            <person name="Osman S."/>
            <person name="Markiewicz E."/>
            <person name="Oyono O.L."/>
            <person name="Patti C."/>
            <person name="Phunkhang P."/>
            <person name="Pierre F."/>
            <person name="Priest M."/>
            <person name="Raghuraman S."/>
            <person name="Rege F."/>
            <person name="Reyes R."/>
            <person name="Rise C."/>
            <person name="Rogov P."/>
            <person name="Ross K."/>
            <person name="Ryan E."/>
            <person name="Settipalli S."/>
            <person name="Shea T."/>
            <person name="Sherpa N."/>
            <person name="Shi L."/>
            <person name="Shih D."/>
            <person name="Sparrow T."/>
            <person name="Spaulding J."/>
            <person name="Stalker J."/>
            <person name="Stange-Thomann N."/>
            <person name="Stavropoulos S."/>
            <person name="Stone C."/>
            <person name="Strader C."/>
            <person name="Tesfaye S."/>
            <person name="Thomson T."/>
            <person name="Thoulutsang Y."/>
            <person name="Thoulutsang D."/>
            <person name="Topham K."/>
            <person name="Topping I."/>
            <person name="Tsamla T."/>
            <person name="Vassiliev H."/>
            <person name="Vo A."/>
            <person name="Wangchuk T."/>
            <person name="Wangdi T."/>
            <person name="Weiand M."/>
            <person name="Wilkinson J."/>
            <person name="Wilson A."/>
            <person name="Yadav S."/>
            <person name="Young G."/>
            <person name="Yu Q."/>
            <person name="Zembek L."/>
            <person name="Zhong D."/>
            <person name="Zimmer A."/>
            <person name="Zwirko Z."/>
            <person name="Jaffe D.B."/>
            <person name="Alvarez P."/>
            <person name="Brockman W."/>
            <person name="Butler J."/>
            <person name="Chin C."/>
            <person name="Gnerre S."/>
            <person name="Grabherr M."/>
            <person name="Kleber M."/>
            <person name="Mauceli E."/>
            <person name="MacCallum I."/>
        </authorList>
    </citation>
    <scope>NUCLEOTIDE SEQUENCE [LARGE SCALE GENOMIC DNA]</scope>
    <source>
        <strain evidence="2">Tucson 15081-1352.22</strain>
    </source>
</reference>
<dbReference type="Proteomes" id="UP000009192">
    <property type="component" value="Unassembled WGS sequence"/>
</dbReference>
<evidence type="ECO:0000313" key="2">
    <source>
        <dbReference type="Proteomes" id="UP000009192"/>
    </source>
</evidence>
<gene>
    <name evidence="1" type="primary">Dmoj\GI25605</name>
    <name evidence="1" type="ORF">Dmoj_GI25605</name>
</gene>
<name>A0A0Q9XHG3_DROMO</name>